<sequence>MLKLFLILFVAATAMADFENIRKVRSPGGSGWQGSNYSPLSGGMTRSAGSWNSASGFGRSTGGWGNSDGYGARSSYKSNGHNSNGISSRSGYGSENIRNSNTWDDSGADVYSW</sequence>
<evidence type="ECO:0000256" key="1">
    <source>
        <dbReference type="SAM" id="MobiDB-lite"/>
    </source>
</evidence>
<feature type="signal peptide" evidence="2">
    <location>
        <begin position="1"/>
        <end position="16"/>
    </location>
</feature>
<accession>A0A8B8IXY4</accession>
<feature type="chain" id="PRO_5034638965" evidence="2">
    <location>
        <begin position="17"/>
        <end position="113"/>
    </location>
</feature>
<dbReference type="RefSeq" id="XP_026500741.1">
    <property type="nucleotide sequence ID" value="XM_026644956.2"/>
</dbReference>
<dbReference type="OMA" id="NGGWRET"/>
<dbReference type="GeneID" id="113404155"/>
<name>A0A8B8IXY4_VANTA</name>
<dbReference type="Proteomes" id="UP001652626">
    <property type="component" value="Chromosome 10"/>
</dbReference>
<keyword evidence="2" id="KW-0732">Signal</keyword>
<protein>
    <submittedName>
        <fullName evidence="4">Uncharacterized transmembrane protein DDB_G0289901-like</fullName>
    </submittedName>
</protein>
<evidence type="ECO:0000313" key="4">
    <source>
        <dbReference type="RefSeq" id="XP_026500741.1"/>
    </source>
</evidence>
<feature type="region of interest" description="Disordered" evidence="1">
    <location>
        <begin position="75"/>
        <end position="113"/>
    </location>
</feature>
<evidence type="ECO:0000256" key="2">
    <source>
        <dbReference type="SAM" id="SignalP"/>
    </source>
</evidence>
<evidence type="ECO:0000313" key="3">
    <source>
        <dbReference type="Proteomes" id="UP001652626"/>
    </source>
</evidence>
<feature type="compositionally biased region" description="Polar residues" evidence="1">
    <location>
        <begin position="75"/>
        <end position="104"/>
    </location>
</feature>
<dbReference type="AlphaFoldDB" id="A0A8B8IXY4"/>
<proteinExistence type="predicted"/>
<dbReference type="OrthoDB" id="6913203at2759"/>
<reference evidence="4" key="1">
    <citation type="submission" date="2025-08" db="UniProtKB">
        <authorList>
            <consortium name="RefSeq"/>
        </authorList>
    </citation>
    <scope>IDENTIFICATION</scope>
    <source>
        <tissue evidence="4">Whole body</tissue>
    </source>
</reference>
<gene>
    <name evidence="4" type="primary">LOC113404155</name>
</gene>
<organism evidence="3 4">
    <name type="scientific">Vanessa tameamea</name>
    <name type="common">Kamehameha butterfly</name>
    <dbReference type="NCBI Taxonomy" id="334116"/>
    <lineage>
        <taxon>Eukaryota</taxon>
        <taxon>Metazoa</taxon>
        <taxon>Ecdysozoa</taxon>
        <taxon>Arthropoda</taxon>
        <taxon>Hexapoda</taxon>
        <taxon>Insecta</taxon>
        <taxon>Pterygota</taxon>
        <taxon>Neoptera</taxon>
        <taxon>Endopterygota</taxon>
        <taxon>Lepidoptera</taxon>
        <taxon>Glossata</taxon>
        <taxon>Ditrysia</taxon>
        <taxon>Papilionoidea</taxon>
        <taxon>Nymphalidae</taxon>
        <taxon>Nymphalinae</taxon>
        <taxon>Vanessa</taxon>
    </lineage>
</organism>
<keyword evidence="3" id="KW-1185">Reference proteome</keyword>